<name>A0A9Q1H591_HOLLE</name>
<dbReference type="Pfam" id="PF08246">
    <property type="entry name" value="Inhibitor_I29"/>
    <property type="match status" value="1"/>
</dbReference>
<dbReference type="Proteomes" id="UP001152320">
    <property type="component" value="Chromosome 9"/>
</dbReference>
<dbReference type="Gene3D" id="3.90.70.10">
    <property type="entry name" value="Cysteine proteinases"/>
    <property type="match status" value="1"/>
</dbReference>
<dbReference type="PRINTS" id="PR00705">
    <property type="entry name" value="PAPAIN"/>
</dbReference>
<feature type="chain" id="PRO_5040316597" evidence="7">
    <location>
        <begin position="17"/>
        <end position="333"/>
    </location>
</feature>
<dbReference type="PANTHER" id="PTHR12411">
    <property type="entry name" value="CYSTEINE PROTEASE FAMILY C1-RELATED"/>
    <property type="match status" value="1"/>
</dbReference>
<evidence type="ECO:0000256" key="4">
    <source>
        <dbReference type="ARBA" id="ARBA00022807"/>
    </source>
</evidence>
<evidence type="ECO:0000259" key="9">
    <source>
        <dbReference type="SMART" id="SM00848"/>
    </source>
</evidence>
<dbReference type="PROSITE" id="PS00139">
    <property type="entry name" value="THIOL_PROTEASE_CYS"/>
    <property type="match status" value="1"/>
</dbReference>
<dbReference type="FunFam" id="3.90.70.10:FF:000006">
    <property type="entry name" value="Cathepsin S"/>
    <property type="match status" value="1"/>
</dbReference>
<evidence type="ECO:0000256" key="3">
    <source>
        <dbReference type="ARBA" id="ARBA00022801"/>
    </source>
</evidence>
<keyword evidence="5" id="KW-0865">Zymogen</keyword>
<keyword evidence="4" id="KW-0788">Thiol protease</keyword>
<dbReference type="SMART" id="SM00848">
    <property type="entry name" value="Inhibitor_I29"/>
    <property type="match status" value="1"/>
</dbReference>
<evidence type="ECO:0000256" key="2">
    <source>
        <dbReference type="ARBA" id="ARBA00022670"/>
    </source>
</evidence>
<dbReference type="GO" id="GO:0008234">
    <property type="term" value="F:cysteine-type peptidase activity"/>
    <property type="evidence" value="ECO:0007669"/>
    <property type="project" value="UniProtKB-KW"/>
</dbReference>
<dbReference type="GO" id="GO:0006508">
    <property type="term" value="P:proteolysis"/>
    <property type="evidence" value="ECO:0007669"/>
    <property type="project" value="UniProtKB-KW"/>
</dbReference>
<dbReference type="Pfam" id="PF00112">
    <property type="entry name" value="Peptidase_C1"/>
    <property type="match status" value="1"/>
</dbReference>
<feature type="domain" description="Peptidase C1A papain C-terminal" evidence="8">
    <location>
        <begin position="115"/>
        <end position="332"/>
    </location>
</feature>
<keyword evidence="6" id="KW-1015">Disulfide bond</keyword>
<dbReference type="InterPro" id="IPR000169">
    <property type="entry name" value="Pept_cys_AS"/>
</dbReference>
<dbReference type="InterPro" id="IPR025661">
    <property type="entry name" value="Pept_asp_AS"/>
</dbReference>
<dbReference type="AlphaFoldDB" id="A0A9Q1H591"/>
<dbReference type="InterPro" id="IPR038765">
    <property type="entry name" value="Papain-like_cys_pep_sf"/>
</dbReference>
<dbReference type="InterPro" id="IPR013128">
    <property type="entry name" value="Peptidase_C1A"/>
</dbReference>
<dbReference type="CDD" id="cd02248">
    <property type="entry name" value="Peptidase_C1A"/>
    <property type="match status" value="1"/>
</dbReference>
<evidence type="ECO:0000256" key="7">
    <source>
        <dbReference type="SAM" id="SignalP"/>
    </source>
</evidence>
<dbReference type="PROSITE" id="PS00640">
    <property type="entry name" value="THIOL_PROTEASE_ASN"/>
    <property type="match status" value="1"/>
</dbReference>
<dbReference type="SUPFAM" id="SSF54001">
    <property type="entry name" value="Cysteine proteinases"/>
    <property type="match status" value="1"/>
</dbReference>
<dbReference type="OrthoDB" id="10253408at2759"/>
<sequence>MFRFTVLACLLVLAVGAPFDQGLNNDWELFKSVHEKEYESWGEEQFRRGVWEKNLDIIKRHNLEASLGVHTYTLGMNKYGDLTTEEFVGRMNGYRPDWDTSRKNYVFSNVNVKDLPDTVDWRTKGYVTGVKDQKQCGSCWAFSATGALEGQMFNKTGNLVSLSEQNFVDCSTKEGNHGCQGGLMDQAFQYVIDNSGLDTEQCYPYKAIESTCIYKTSCNDADVIKYNDIPSGDEMALQQAVATVGPVSVAIDAALESFHLYKDGIYNDPMCRNDRMHLDHGVLAVGYGTQDGKDYWLVKNSWGMTWGMQGYIMMSRNMDNQCGIATAASYPTV</sequence>
<feature type="domain" description="Cathepsin propeptide inhibitor" evidence="9">
    <location>
        <begin position="27"/>
        <end position="87"/>
    </location>
</feature>
<evidence type="ECO:0000256" key="5">
    <source>
        <dbReference type="ARBA" id="ARBA00023145"/>
    </source>
</evidence>
<dbReference type="InterPro" id="IPR000668">
    <property type="entry name" value="Peptidase_C1A_C"/>
</dbReference>
<evidence type="ECO:0000256" key="6">
    <source>
        <dbReference type="ARBA" id="ARBA00023157"/>
    </source>
</evidence>
<evidence type="ECO:0000256" key="1">
    <source>
        <dbReference type="ARBA" id="ARBA00008455"/>
    </source>
</evidence>
<proteinExistence type="inferred from homology"/>
<comment type="caution">
    <text evidence="10">The sequence shown here is derived from an EMBL/GenBank/DDBJ whole genome shotgun (WGS) entry which is preliminary data.</text>
</comment>
<evidence type="ECO:0000313" key="10">
    <source>
        <dbReference type="EMBL" id="KAJ8035982.1"/>
    </source>
</evidence>
<dbReference type="EMBL" id="JAIZAY010000009">
    <property type="protein sequence ID" value="KAJ8035982.1"/>
    <property type="molecule type" value="Genomic_DNA"/>
</dbReference>
<organism evidence="10 11">
    <name type="scientific">Holothuria leucospilota</name>
    <name type="common">Black long sea cucumber</name>
    <name type="synonym">Mertensiothuria leucospilota</name>
    <dbReference type="NCBI Taxonomy" id="206669"/>
    <lineage>
        <taxon>Eukaryota</taxon>
        <taxon>Metazoa</taxon>
        <taxon>Echinodermata</taxon>
        <taxon>Eleutherozoa</taxon>
        <taxon>Echinozoa</taxon>
        <taxon>Holothuroidea</taxon>
        <taxon>Aspidochirotacea</taxon>
        <taxon>Aspidochirotida</taxon>
        <taxon>Holothuriidae</taxon>
        <taxon>Holothuria</taxon>
    </lineage>
</organism>
<accession>A0A9Q1H591</accession>
<keyword evidence="11" id="KW-1185">Reference proteome</keyword>
<dbReference type="InterPro" id="IPR013201">
    <property type="entry name" value="Prot_inhib_I29"/>
</dbReference>
<keyword evidence="2" id="KW-0645">Protease</keyword>
<feature type="signal peptide" evidence="7">
    <location>
        <begin position="1"/>
        <end position="16"/>
    </location>
</feature>
<reference evidence="10" key="1">
    <citation type="submission" date="2021-10" db="EMBL/GenBank/DDBJ databases">
        <title>Tropical sea cucumber genome reveals ecological adaptation and Cuvierian tubules defense mechanism.</title>
        <authorList>
            <person name="Chen T."/>
        </authorList>
    </citation>
    <scope>NUCLEOTIDE SEQUENCE</scope>
    <source>
        <strain evidence="10">Nanhai2018</strain>
        <tissue evidence="10">Muscle</tissue>
    </source>
</reference>
<protein>
    <submittedName>
        <fullName evidence="10">Cathepsin L1</fullName>
    </submittedName>
</protein>
<evidence type="ECO:0000313" key="11">
    <source>
        <dbReference type="Proteomes" id="UP001152320"/>
    </source>
</evidence>
<dbReference type="InterPro" id="IPR025660">
    <property type="entry name" value="Pept_his_AS"/>
</dbReference>
<dbReference type="PROSITE" id="PS00639">
    <property type="entry name" value="THIOL_PROTEASE_HIS"/>
    <property type="match status" value="1"/>
</dbReference>
<evidence type="ECO:0000259" key="8">
    <source>
        <dbReference type="SMART" id="SM00645"/>
    </source>
</evidence>
<dbReference type="SMART" id="SM00645">
    <property type="entry name" value="Pept_C1"/>
    <property type="match status" value="1"/>
</dbReference>
<comment type="similarity">
    <text evidence="1">Belongs to the peptidase C1 family.</text>
</comment>
<dbReference type="InterPro" id="IPR039417">
    <property type="entry name" value="Peptidase_C1A_papain-like"/>
</dbReference>
<gene>
    <name evidence="10" type="ORF">HOLleu_19827</name>
</gene>
<keyword evidence="7" id="KW-0732">Signal</keyword>
<keyword evidence="3" id="KW-0378">Hydrolase</keyword>